<dbReference type="InterPro" id="IPR017871">
    <property type="entry name" value="ABC_transporter-like_CS"/>
</dbReference>
<dbReference type="Pfam" id="PF00005">
    <property type="entry name" value="ABC_tran"/>
    <property type="match status" value="1"/>
</dbReference>
<dbReference type="InterPro" id="IPR052156">
    <property type="entry name" value="BCAA_Transport_ATP-bd_LivF"/>
</dbReference>
<evidence type="ECO:0000256" key="5">
    <source>
        <dbReference type="ARBA" id="ARBA00022970"/>
    </source>
</evidence>
<name>A0A7G6U1J2_9BRAD</name>
<comment type="similarity">
    <text evidence="1">Belongs to the ABC transporter superfamily.</text>
</comment>
<dbReference type="Proteomes" id="UP000515291">
    <property type="component" value="Chromosome"/>
</dbReference>
<dbReference type="PROSITE" id="PS00211">
    <property type="entry name" value="ABC_TRANSPORTER_1"/>
    <property type="match status" value="1"/>
</dbReference>
<keyword evidence="4 8" id="KW-0067">ATP-binding</keyword>
<dbReference type="GO" id="GO:0005524">
    <property type="term" value="F:ATP binding"/>
    <property type="evidence" value="ECO:0007669"/>
    <property type="project" value="UniProtKB-KW"/>
</dbReference>
<keyword evidence="3" id="KW-0547">Nucleotide-binding</keyword>
<dbReference type="AlphaFoldDB" id="A0A7G6U1J2"/>
<dbReference type="Gene3D" id="3.40.50.300">
    <property type="entry name" value="P-loop containing nucleotide triphosphate hydrolases"/>
    <property type="match status" value="1"/>
</dbReference>
<comment type="function">
    <text evidence="6">Involved in beta-(1--&gt;2)glucan export. Transmembrane domains (TMD) form a pore in the inner membrane and the ATP-binding domain (NBD) is responsible for energy generation.</text>
</comment>
<keyword evidence="2" id="KW-0813">Transport</keyword>
<evidence type="ECO:0000313" key="9">
    <source>
        <dbReference type="Proteomes" id="UP000515291"/>
    </source>
</evidence>
<reference evidence="9" key="1">
    <citation type="journal article" date="2020" name="Mol. Plant Microbe">
        <title>Rhizobial microsymbionts of the narrowly endemic Oxytropis species growing in Kamchatka are characterized by significant genetic diversity and possess a set of genes that are associated with T3SS and T6SS secretion systems and can affect the development of symbiosis.</title>
        <authorList>
            <person name="Safronova V."/>
            <person name="Guro P."/>
            <person name="Sazanova A."/>
            <person name="Kuznetsova I."/>
            <person name="Belimov A."/>
            <person name="Yakubov V."/>
            <person name="Chirak E."/>
            <person name="Afonin A."/>
            <person name="Gogolev Y."/>
            <person name="Andronov E."/>
            <person name="Tikhonovich I."/>
        </authorList>
    </citation>
    <scope>NUCLEOTIDE SEQUENCE [LARGE SCALE GENOMIC DNA]</scope>
    <source>
        <strain evidence="9">581</strain>
    </source>
</reference>
<keyword evidence="5" id="KW-0029">Amino-acid transport</keyword>
<dbReference type="KEGG" id="trb:HB776_17885"/>
<dbReference type="GO" id="GO:0015658">
    <property type="term" value="F:branched-chain amino acid transmembrane transporter activity"/>
    <property type="evidence" value="ECO:0007669"/>
    <property type="project" value="TreeGrafter"/>
</dbReference>
<dbReference type="CDD" id="cd03224">
    <property type="entry name" value="ABC_TM1139_LivF_branched"/>
    <property type="match status" value="1"/>
</dbReference>
<dbReference type="PANTHER" id="PTHR43820">
    <property type="entry name" value="HIGH-AFFINITY BRANCHED-CHAIN AMINO ACID TRANSPORT ATP-BINDING PROTEIN LIVF"/>
    <property type="match status" value="1"/>
</dbReference>
<dbReference type="InterPro" id="IPR003593">
    <property type="entry name" value="AAA+_ATPase"/>
</dbReference>
<dbReference type="InterPro" id="IPR027417">
    <property type="entry name" value="P-loop_NTPase"/>
</dbReference>
<dbReference type="GO" id="GO:0016887">
    <property type="term" value="F:ATP hydrolysis activity"/>
    <property type="evidence" value="ECO:0007669"/>
    <property type="project" value="InterPro"/>
</dbReference>
<dbReference type="EMBL" id="CP050292">
    <property type="protein sequence ID" value="QND72874.1"/>
    <property type="molecule type" value="Genomic_DNA"/>
</dbReference>
<proteinExistence type="inferred from homology"/>
<evidence type="ECO:0000313" key="8">
    <source>
        <dbReference type="EMBL" id="QND72874.1"/>
    </source>
</evidence>
<dbReference type="RefSeq" id="WP_184511771.1">
    <property type="nucleotide sequence ID" value="NZ_CP050292.1"/>
</dbReference>
<evidence type="ECO:0000256" key="2">
    <source>
        <dbReference type="ARBA" id="ARBA00022448"/>
    </source>
</evidence>
<organism evidence="8 9">
    <name type="scientific">Tardiphaga robiniae</name>
    <dbReference type="NCBI Taxonomy" id="943830"/>
    <lineage>
        <taxon>Bacteria</taxon>
        <taxon>Pseudomonadati</taxon>
        <taxon>Pseudomonadota</taxon>
        <taxon>Alphaproteobacteria</taxon>
        <taxon>Hyphomicrobiales</taxon>
        <taxon>Nitrobacteraceae</taxon>
        <taxon>Tardiphaga</taxon>
    </lineage>
</organism>
<dbReference type="GO" id="GO:0015807">
    <property type="term" value="P:L-amino acid transport"/>
    <property type="evidence" value="ECO:0007669"/>
    <property type="project" value="TreeGrafter"/>
</dbReference>
<evidence type="ECO:0000256" key="3">
    <source>
        <dbReference type="ARBA" id="ARBA00022741"/>
    </source>
</evidence>
<sequence>MLKVANLRVQYGRIVAVRRVSFEIPPNGALAILGTNGAGKTSCVEAVAGLLPKAEGTVTFGARDITGAPANLIVRHGIALVPQLRELFLDFTVEETLLAATAACRDRSAVGREEIYSLFPRLAERRRSLAGNLSGGEQQMLAISRALTTRPALLILDELSAGLSQGILGLVISSLQKIREAGVSLLVVEQNLEIAAALASECLVMSVGEAVWQGPIREAIDSDEIRKAFFR</sequence>
<evidence type="ECO:0000256" key="1">
    <source>
        <dbReference type="ARBA" id="ARBA00005417"/>
    </source>
</evidence>
<gene>
    <name evidence="8" type="ORF">HB776_17885</name>
</gene>
<protein>
    <submittedName>
        <fullName evidence="8">ABC transporter ATP-binding protein</fullName>
    </submittedName>
</protein>
<dbReference type="SMART" id="SM00382">
    <property type="entry name" value="AAA"/>
    <property type="match status" value="1"/>
</dbReference>
<dbReference type="InterPro" id="IPR003439">
    <property type="entry name" value="ABC_transporter-like_ATP-bd"/>
</dbReference>
<evidence type="ECO:0000256" key="6">
    <source>
        <dbReference type="ARBA" id="ARBA00024722"/>
    </source>
</evidence>
<evidence type="ECO:0000256" key="4">
    <source>
        <dbReference type="ARBA" id="ARBA00022840"/>
    </source>
</evidence>
<dbReference type="PANTHER" id="PTHR43820:SF5">
    <property type="entry name" value="HIGH-AFFINITY BRANCHED-CHAIN AMINO ACID TRANSPORT ATP-BINDING PROTEIN"/>
    <property type="match status" value="1"/>
</dbReference>
<evidence type="ECO:0000259" key="7">
    <source>
        <dbReference type="PROSITE" id="PS50893"/>
    </source>
</evidence>
<accession>A0A7G6U1J2</accession>
<feature type="domain" description="ABC transporter" evidence="7">
    <location>
        <begin position="2"/>
        <end position="230"/>
    </location>
</feature>
<dbReference type="PROSITE" id="PS50893">
    <property type="entry name" value="ABC_TRANSPORTER_2"/>
    <property type="match status" value="1"/>
</dbReference>
<dbReference type="SUPFAM" id="SSF52540">
    <property type="entry name" value="P-loop containing nucleoside triphosphate hydrolases"/>
    <property type="match status" value="1"/>
</dbReference>